<feature type="compositionally biased region" description="Polar residues" evidence="1">
    <location>
        <begin position="62"/>
        <end position="71"/>
    </location>
</feature>
<dbReference type="KEGG" id="glz:GLAREA_05586"/>
<dbReference type="HOGENOM" id="CLU_1896426_0_0_1"/>
<organism evidence="3 4">
    <name type="scientific">Glarea lozoyensis (strain ATCC 20868 / MF5171)</name>
    <dbReference type="NCBI Taxonomy" id="1116229"/>
    <lineage>
        <taxon>Eukaryota</taxon>
        <taxon>Fungi</taxon>
        <taxon>Dikarya</taxon>
        <taxon>Ascomycota</taxon>
        <taxon>Pezizomycotina</taxon>
        <taxon>Leotiomycetes</taxon>
        <taxon>Helotiales</taxon>
        <taxon>Helotiaceae</taxon>
        <taxon>Glarea</taxon>
    </lineage>
</organism>
<keyword evidence="4" id="KW-1185">Reference proteome</keyword>
<feature type="compositionally biased region" description="Polar residues" evidence="1">
    <location>
        <begin position="28"/>
        <end position="48"/>
    </location>
</feature>
<feature type="compositionally biased region" description="Low complexity" evidence="1">
    <location>
        <begin position="73"/>
        <end position="94"/>
    </location>
</feature>
<evidence type="ECO:0000313" key="3">
    <source>
        <dbReference type="EMBL" id="EPE36248.1"/>
    </source>
</evidence>
<feature type="region of interest" description="Disordered" evidence="1">
    <location>
        <begin position="28"/>
        <end position="106"/>
    </location>
</feature>
<dbReference type="GeneID" id="19464640"/>
<evidence type="ECO:0000256" key="2">
    <source>
        <dbReference type="SAM" id="SignalP"/>
    </source>
</evidence>
<evidence type="ECO:0000256" key="1">
    <source>
        <dbReference type="SAM" id="MobiDB-lite"/>
    </source>
</evidence>
<evidence type="ECO:0000313" key="4">
    <source>
        <dbReference type="Proteomes" id="UP000016922"/>
    </source>
</evidence>
<protein>
    <submittedName>
        <fullName evidence="3">Uncharacterized protein</fullName>
    </submittedName>
</protein>
<dbReference type="EMBL" id="KE145353">
    <property type="protein sequence ID" value="EPE36248.1"/>
    <property type="molecule type" value="Genomic_DNA"/>
</dbReference>
<dbReference type="Proteomes" id="UP000016922">
    <property type="component" value="Unassembled WGS sequence"/>
</dbReference>
<accession>S3ED72</accession>
<feature type="signal peptide" evidence="2">
    <location>
        <begin position="1"/>
        <end position="17"/>
    </location>
</feature>
<dbReference type="AlphaFoldDB" id="S3ED72"/>
<gene>
    <name evidence="3" type="ORF">GLAREA_05586</name>
</gene>
<keyword evidence="2" id="KW-0732">Signal</keyword>
<name>S3ED72_GLAL2</name>
<feature type="chain" id="PRO_5004508860" evidence="2">
    <location>
        <begin position="18"/>
        <end position="134"/>
    </location>
</feature>
<dbReference type="RefSeq" id="XP_008077066.1">
    <property type="nucleotide sequence ID" value="XM_008078875.1"/>
</dbReference>
<feature type="compositionally biased region" description="Low complexity" evidence="1">
    <location>
        <begin position="50"/>
        <end position="61"/>
    </location>
</feature>
<proteinExistence type="predicted"/>
<reference evidence="3 4" key="1">
    <citation type="journal article" date="2013" name="BMC Genomics">
        <title>Genomics-driven discovery of the pneumocandin biosynthetic gene cluster in the fungus Glarea lozoyensis.</title>
        <authorList>
            <person name="Chen L."/>
            <person name="Yue Q."/>
            <person name="Zhang X."/>
            <person name="Xiang M."/>
            <person name="Wang C."/>
            <person name="Li S."/>
            <person name="Che Y."/>
            <person name="Ortiz-Lopez F.J."/>
            <person name="Bills G.F."/>
            <person name="Liu X."/>
            <person name="An Z."/>
        </authorList>
    </citation>
    <scope>NUCLEOTIDE SEQUENCE [LARGE SCALE GENOMIC DNA]</scope>
    <source>
        <strain evidence="4">ATCC 20868 / MF5171</strain>
    </source>
</reference>
<sequence>MQLRHVILLALASLITATFDFGNAETSTLSTATSQTKKGSKTATSEASLGTGNATKGNGTNSVVTTPTASARASAGKGNSTSGGKATGSSGTAKPTGGRGNSTAPIPSLNGAGVVQSGGLVTLLGLGMGFVLFL</sequence>